<dbReference type="Pfam" id="PF12680">
    <property type="entry name" value="SnoaL_2"/>
    <property type="match status" value="1"/>
</dbReference>
<dbReference type="AlphaFoldDB" id="A0A1T2L288"/>
<evidence type="ECO:0000259" key="1">
    <source>
        <dbReference type="Pfam" id="PF12680"/>
    </source>
</evidence>
<evidence type="ECO:0000313" key="2">
    <source>
        <dbReference type="EMBL" id="OOZ39215.1"/>
    </source>
</evidence>
<proteinExistence type="predicted"/>
<protein>
    <recommendedName>
        <fullName evidence="1">SnoaL-like domain-containing protein</fullName>
    </recommendedName>
</protein>
<sequence>MSDTAWLEPMFKAIDKMDAAAFAAFLAEDVRFTFGSGEPVVGRQESEAAVAGFFSSIAGLQHEITDRWCIDNDAMVRGRVTYTRHDGSKLAVPFANVFKIKGDLIDDYQIYIDISTLYAS</sequence>
<dbReference type="OrthoDB" id="8759424at2"/>
<dbReference type="InterPro" id="IPR037401">
    <property type="entry name" value="SnoaL-like"/>
</dbReference>
<dbReference type="EMBL" id="MPRL01000057">
    <property type="protein sequence ID" value="OOZ39215.1"/>
    <property type="molecule type" value="Genomic_DNA"/>
</dbReference>
<evidence type="ECO:0000313" key="3">
    <source>
        <dbReference type="Proteomes" id="UP000191110"/>
    </source>
</evidence>
<comment type="caution">
    <text evidence="2">The sequence shown here is derived from an EMBL/GenBank/DDBJ whole genome shotgun (WGS) entry which is preliminary data.</text>
</comment>
<accession>A0A1T2L288</accession>
<dbReference type="Proteomes" id="UP000191110">
    <property type="component" value="Unassembled WGS sequence"/>
</dbReference>
<dbReference type="SUPFAM" id="SSF54427">
    <property type="entry name" value="NTF2-like"/>
    <property type="match status" value="1"/>
</dbReference>
<dbReference type="Gene3D" id="3.10.450.50">
    <property type="match status" value="1"/>
</dbReference>
<name>A0A1T2L288_9GAMM</name>
<reference evidence="2 3" key="1">
    <citation type="submission" date="2016-11" db="EMBL/GenBank/DDBJ databases">
        <title>Mixed transmission modes and dynamic genome evolution in an obligate animal-bacterial symbiosis.</title>
        <authorList>
            <person name="Russell S.L."/>
            <person name="Corbett-Detig R.B."/>
            <person name="Cavanaugh C.M."/>
        </authorList>
    </citation>
    <scope>NUCLEOTIDE SEQUENCE [LARGE SCALE GENOMIC DNA]</scope>
    <source>
        <strain evidence="2">Sveles-Q1</strain>
    </source>
</reference>
<dbReference type="RefSeq" id="WP_078484437.1">
    <property type="nucleotide sequence ID" value="NZ_MPRL01000057.1"/>
</dbReference>
<dbReference type="InterPro" id="IPR032710">
    <property type="entry name" value="NTF2-like_dom_sf"/>
</dbReference>
<organism evidence="2 3">
    <name type="scientific">Solemya pervernicosa gill symbiont</name>
    <dbReference type="NCBI Taxonomy" id="642797"/>
    <lineage>
        <taxon>Bacteria</taxon>
        <taxon>Pseudomonadati</taxon>
        <taxon>Pseudomonadota</taxon>
        <taxon>Gammaproteobacteria</taxon>
        <taxon>sulfur-oxidizing symbionts</taxon>
    </lineage>
</organism>
<keyword evidence="3" id="KW-1185">Reference proteome</keyword>
<feature type="domain" description="SnoaL-like" evidence="1">
    <location>
        <begin position="10"/>
        <end position="105"/>
    </location>
</feature>
<gene>
    <name evidence="2" type="ORF">BOW53_12595</name>
</gene>